<evidence type="ECO:0000313" key="2">
    <source>
        <dbReference type="Proteomes" id="UP000824469"/>
    </source>
</evidence>
<gene>
    <name evidence="1" type="ORF">KI387_010707</name>
</gene>
<organism evidence="1 2">
    <name type="scientific">Taxus chinensis</name>
    <name type="common">Chinese yew</name>
    <name type="synonym">Taxus wallichiana var. chinensis</name>
    <dbReference type="NCBI Taxonomy" id="29808"/>
    <lineage>
        <taxon>Eukaryota</taxon>
        <taxon>Viridiplantae</taxon>
        <taxon>Streptophyta</taxon>
        <taxon>Embryophyta</taxon>
        <taxon>Tracheophyta</taxon>
        <taxon>Spermatophyta</taxon>
        <taxon>Pinopsida</taxon>
        <taxon>Pinidae</taxon>
        <taxon>Conifers II</taxon>
        <taxon>Cupressales</taxon>
        <taxon>Taxaceae</taxon>
        <taxon>Taxus</taxon>
    </lineage>
</organism>
<dbReference type="EMBL" id="JAHRHJ020000008">
    <property type="protein sequence ID" value="KAH9306303.1"/>
    <property type="molecule type" value="Genomic_DNA"/>
</dbReference>
<dbReference type="AlphaFoldDB" id="A0AA38KFZ6"/>
<comment type="caution">
    <text evidence="1">The sequence shown here is derived from an EMBL/GenBank/DDBJ whole genome shotgun (WGS) entry which is preliminary data.</text>
</comment>
<feature type="non-terminal residue" evidence="1">
    <location>
        <position position="1"/>
    </location>
</feature>
<keyword evidence="2" id="KW-1185">Reference proteome</keyword>
<dbReference type="Proteomes" id="UP000824469">
    <property type="component" value="Unassembled WGS sequence"/>
</dbReference>
<evidence type="ECO:0000313" key="1">
    <source>
        <dbReference type="EMBL" id="KAH9306303.1"/>
    </source>
</evidence>
<protein>
    <submittedName>
        <fullName evidence="1">Uncharacterized protein</fullName>
    </submittedName>
</protein>
<name>A0AA38KFZ6_TAXCH</name>
<sequence>PVEESSAPLQVDSPIVVDSHTNIEKVPPDYSRQIFDSVIKDVSNPLPMGHIPIKSIVVALPIAVDAGNQEWTVVDRKKKGNSKSKSPTISEK</sequence>
<reference evidence="1 2" key="1">
    <citation type="journal article" date="2021" name="Nat. Plants">
        <title>The Taxus genome provides insights into paclitaxel biosynthesis.</title>
        <authorList>
            <person name="Xiong X."/>
            <person name="Gou J."/>
            <person name="Liao Q."/>
            <person name="Li Y."/>
            <person name="Zhou Q."/>
            <person name="Bi G."/>
            <person name="Li C."/>
            <person name="Du R."/>
            <person name="Wang X."/>
            <person name="Sun T."/>
            <person name="Guo L."/>
            <person name="Liang H."/>
            <person name="Lu P."/>
            <person name="Wu Y."/>
            <person name="Zhang Z."/>
            <person name="Ro D.K."/>
            <person name="Shang Y."/>
            <person name="Huang S."/>
            <person name="Yan J."/>
        </authorList>
    </citation>
    <scope>NUCLEOTIDE SEQUENCE [LARGE SCALE GENOMIC DNA]</scope>
    <source>
        <strain evidence="1">Ta-2019</strain>
    </source>
</reference>
<accession>A0AA38KFZ6</accession>
<feature type="non-terminal residue" evidence="1">
    <location>
        <position position="92"/>
    </location>
</feature>
<proteinExistence type="predicted"/>